<dbReference type="AlphaFoldDB" id="A0A080MBS1"/>
<gene>
    <name evidence="1" type="ORF">AW06_000222</name>
    <name evidence="2" type="ORF">HWD57_04970</name>
</gene>
<evidence type="ECO:0000313" key="4">
    <source>
        <dbReference type="Proteomes" id="UP000509684"/>
    </source>
</evidence>
<dbReference type="RefSeq" id="WP_034944199.1">
    <property type="nucleotide sequence ID" value="NZ_JDST02000004.1"/>
</dbReference>
<accession>A0A7D5NBL7</accession>
<dbReference type="Proteomes" id="UP000021315">
    <property type="component" value="Unassembled WGS sequence"/>
</dbReference>
<evidence type="ECO:0000313" key="3">
    <source>
        <dbReference type="Proteomes" id="UP000021315"/>
    </source>
</evidence>
<organism evidence="1 3">
    <name type="scientific">Candidatus Accumulibacter cognatus</name>
    <dbReference type="NCBI Taxonomy" id="2954383"/>
    <lineage>
        <taxon>Bacteria</taxon>
        <taxon>Pseudomonadati</taxon>
        <taxon>Pseudomonadota</taxon>
        <taxon>Betaproteobacteria</taxon>
        <taxon>Candidatus Accumulibacter</taxon>
    </lineage>
</organism>
<dbReference type="KEGG" id="acog:HWD57_04970"/>
<dbReference type="EMBL" id="CP058708">
    <property type="protein sequence ID" value="QLH49208.1"/>
    <property type="molecule type" value="Genomic_DNA"/>
</dbReference>
<proteinExistence type="predicted"/>
<keyword evidence="3" id="KW-1185">Reference proteome</keyword>
<name>A0A080MBS1_9PROT</name>
<reference evidence="2" key="3">
    <citation type="submission" date="2020-06" db="EMBL/GenBank/DDBJ databases">
        <authorList>
            <person name="Arumugam K."/>
            <person name="Besarab I."/>
            <person name="Haryono M."/>
            <person name="Bagci C."/>
            <person name="Beier S."/>
            <person name="Buchfink B."/>
            <person name="Gorska A."/>
            <person name="Qiu G."/>
            <person name="Huson D.H."/>
            <person name="Williams R.B."/>
        </authorList>
    </citation>
    <scope>NUCLEOTIDE SEQUENCE</scope>
    <source>
        <strain evidence="2">SSA1</strain>
    </source>
</reference>
<reference evidence="1 3" key="1">
    <citation type="submission" date="2014-02" db="EMBL/GenBank/DDBJ databases">
        <title>Expanding our view of genomic diversity in Candidatus Accumulibacter clades.</title>
        <authorList>
            <person name="Skennerton C.T."/>
            <person name="Barr J.J."/>
            <person name="Slater F.R."/>
            <person name="Bond P.L."/>
            <person name="Tyson G.W."/>
        </authorList>
    </citation>
    <scope>NUCLEOTIDE SEQUENCE [LARGE SCALE GENOMIC DNA]</scope>
    <source>
        <strain evidence="3">SK-02</strain>
    </source>
</reference>
<protein>
    <submittedName>
        <fullName evidence="1">Putative hydrolase (HAD superfamily)</fullName>
    </submittedName>
</protein>
<sequence length="417" mass="46647">MSEDVTRRQFAAEVLGPIFYAYCHRLWLFHMGTDNAATVALFAARGGLRLLALYDRFLAIRGVSSPVPCHQFMISRLAAAKGCYLRAPEVVREQVVRIFHAQTIGTLTSALLPPGTSLPIQLEPGALSEELMRKPVSAVSFDALVNSDSEYGLWLRQHLEEQGDLLCDYVRELAGKSRRILLCDTGLYGCTQAMLAAANSELDWTGVYFGKANYTGEFAPHHLNAFGLIFDRDQPSLFVPATAFLRYWHICEMPMEPPLPSVAYYYRGSEGQTLCNLEARSLKAMVEKPGNPYYDGICDFFDAHAEPRPAADINRDFRLATRQLQRRIYLPTKNDVRAMTVGNRCPDFGRQGEVPAVVTVSPKTTAVRKALLVRDALWQEGQTRLAFPIFGNLLNAVRWCLRLAANISQLPLAAIRR</sequence>
<reference evidence="2 4" key="2">
    <citation type="journal article" date="2019" name="Microbiome">
        <title>Annotated bacterial chromosomes from frame-shift-corrected long-read metagenomic data.</title>
        <authorList>
            <person name="Arumugam K."/>
            <person name="Bagci C."/>
            <person name="Bessarab I."/>
            <person name="Beier S."/>
            <person name="Buchfink B."/>
            <person name="Gorska A."/>
            <person name="Qiu G."/>
            <person name="Huson D.H."/>
            <person name="Williams R.B.H."/>
        </authorList>
    </citation>
    <scope>NUCLEOTIDE SEQUENCE [LARGE SCALE GENOMIC DNA]</scope>
    <source>
        <strain evidence="2">SSA1</strain>
    </source>
</reference>
<keyword evidence="1" id="KW-0378">Hydrolase</keyword>
<accession>A0A080MBS1</accession>
<dbReference type="EMBL" id="JDST02000004">
    <property type="protein sequence ID" value="KFB78416.1"/>
    <property type="molecule type" value="Genomic_DNA"/>
</dbReference>
<evidence type="ECO:0000313" key="2">
    <source>
        <dbReference type="EMBL" id="QLH49208.1"/>
    </source>
</evidence>
<dbReference type="Proteomes" id="UP000509684">
    <property type="component" value="Chromosome"/>
</dbReference>
<dbReference type="STRING" id="1453999.AW06_000222"/>
<dbReference type="GO" id="GO:0016787">
    <property type="term" value="F:hydrolase activity"/>
    <property type="evidence" value="ECO:0007669"/>
    <property type="project" value="UniProtKB-KW"/>
</dbReference>
<evidence type="ECO:0000313" key="1">
    <source>
        <dbReference type="EMBL" id="KFB78416.1"/>
    </source>
</evidence>